<sequence>MNVPITIIKATGLSLIIFWTIAITEDFSLDMIPLVLLSVIPISICCSLTICLTIAPFFWSKKGKRNLETVYNSYFPFYAIALFGLCVFSTIESNFNTYGIAFNTSAFFTALKTWSWLAEPKKIK</sequence>
<evidence type="ECO:0000313" key="2">
    <source>
        <dbReference type="EMBL" id="SFZ92712.1"/>
    </source>
</evidence>
<reference evidence="2 3" key="1">
    <citation type="submission" date="2016-10" db="EMBL/GenBank/DDBJ databases">
        <authorList>
            <person name="de Groot N.N."/>
        </authorList>
    </citation>
    <scope>NUCLEOTIDE SEQUENCE [LARGE SCALE GENOMIC DNA]</scope>
    <source>
        <strain evidence="2 3">DSM 18180</strain>
    </source>
</reference>
<keyword evidence="1" id="KW-1133">Transmembrane helix</keyword>
<keyword evidence="3" id="KW-1185">Reference proteome</keyword>
<feature type="transmembrane region" description="Helical" evidence="1">
    <location>
        <begin position="97"/>
        <end position="117"/>
    </location>
</feature>
<proteinExistence type="predicted"/>
<protein>
    <submittedName>
        <fullName evidence="2">Uncharacterized protein</fullName>
    </submittedName>
</protein>
<dbReference type="EMBL" id="FPKV01000002">
    <property type="protein sequence ID" value="SFZ92712.1"/>
    <property type="molecule type" value="Genomic_DNA"/>
</dbReference>
<dbReference type="RefSeq" id="WP_143144286.1">
    <property type="nucleotide sequence ID" value="NZ_FPKV01000002.1"/>
</dbReference>
<feature type="transmembrane region" description="Helical" evidence="1">
    <location>
        <begin position="35"/>
        <end position="59"/>
    </location>
</feature>
<feature type="transmembrane region" description="Helical" evidence="1">
    <location>
        <begin position="7"/>
        <end position="23"/>
    </location>
</feature>
<evidence type="ECO:0000313" key="3">
    <source>
        <dbReference type="Proteomes" id="UP000182544"/>
    </source>
</evidence>
<accession>A0A1K2IKG0</accession>
<gene>
    <name evidence="2" type="ORF">SAMN05428642_102911</name>
</gene>
<keyword evidence="1" id="KW-0472">Membrane</keyword>
<dbReference type="STRING" id="369401.SAMN05428642_102911"/>
<name>A0A1K2IKG0_9FLAO</name>
<dbReference type="Proteomes" id="UP000182544">
    <property type="component" value="Unassembled WGS sequence"/>
</dbReference>
<feature type="transmembrane region" description="Helical" evidence="1">
    <location>
        <begin position="71"/>
        <end position="91"/>
    </location>
</feature>
<keyword evidence="1" id="KW-0812">Transmembrane</keyword>
<dbReference type="OrthoDB" id="1202725at2"/>
<dbReference type="AlphaFoldDB" id="A0A1K2IKG0"/>
<evidence type="ECO:0000256" key="1">
    <source>
        <dbReference type="SAM" id="Phobius"/>
    </source>
</evidence>
<organism evidence="2 3">
    <name type="scientific">Flaviramulus basaltis</name>
    <dbReference type="NCBI Taxonomy" id="369401"/>
    <lineage>
        <taxon>Bacteria</taxon>
        <taxon>Pseudomonadati</taxon>
        <taxon>Bacteroidota</taxon>
        <taxon>Flavobacteriia</taxon>
        <taxon>Flavobacteriales</taxon>
        <taxon>Flavobacteriaceae</taxon>
        <taxon>Flaviramulus</taxon>
    </lineage>
</organism>